<feature type="region of interest" description="Disordered" evidence="4">
    <location>
        <begin position="1"/>
        <end position="21"/>
    </location>
</feature>
<comment type="caution">
    <text evidence="5">The sequence shown here is derived from an EMBL/GenBank/DDBJ whole genome shotgun (WGS) entry which is preliminary data.</text>
</comment>
<evidence type="ECO:0008006" key="7">
    <source>
        <dbReference type="Google" id="ProtNLM"/>
    </source>
</evidence>
<name>A0ABP8U7D6_9ACTN</name>
<evidence type="ECO:0000256" key="3">
    <source>
        <dbReference type="PROSITE-ProRule" id="PRU00023"/>
    </source>
</evidence>
<accession>A0ABP8U7D6</accession>
<dbReference type="Gene3D" id="1.25.40.20">
    <property type="entry name" value="Ankyrin repeat-containing domain"/>
    <property type="match status" value="1"/>
</dbReference>
<evidence type="ECO:0000256" key="2">
    <source>
        <dbReference type="ARBA" id="ARBA00023043"/>
    </source>
</evidence>
<evidence type="ECO:0000313" key="5">
    <source>
        <dbReference type="EMBL" id="GAA4624226.1"/>
    </source>
</evidence>
<keyword evidence="2 3" id="KW-0040">ANK repeat</keyword>
<proteinExistence type="predicted"/>
<gene>
    <name evidence="5" type="ORF">GCM10023196_023550</name>
</gene>
<evidence type="ECO:0000313" key="6">
    <source>
        <dbReference type="Proteomes" id="UP001501442"/>
    </source>
</evidence>
<dbReference type="EMBL" id="BAABHK010000003">
    <property type="protein sequence ID" value="GAA4624226.1"/>
    <property type="molecule type" value="Genomic_DNA"/>
</dbReference>
<dbReference type="RefSeq" id="WP_345430750.1">
    <property type="nucleotide sequence ID" value="NZ_BAABHK010000003.1"/>
</dbReference>
<dbReference type="InterPro" id="IPR002110">
    <property type="entry name" value="Ankyrin_rpt"/>
</dbReference>
<dbReference type="Pfam" id="PF12796">
    <property type="entry name" value="Ank_2"/>
    <property type="match status" value="1"/>
</dbReference>
<dbReference type="PANTHER" id="PTHR24171:SF9">
    <property type="entry name" value="ANKYRIN REPEAT DOMAIN-CONTAINING PROTEIN 39"/>
    <property type="match status" value="1"/>
</dbReference>
<reference evidence="6" key="1">
    <citation type="journal article" date="2019" name="Int. J. Syst. Evol. Microbiol.">
        <title>The Global Catalogue of Microorganisms (GCM) 10K type strain sequencing project: providing services to taxonomists for standard genome sequencing and annotation.</title>
        <authorList>
            <consortium name="The Broad Institute Genomics Platform"/>
            <consortium name="The Broad Institute Genome Sequencing Center for Infectious Disease"/>
            <person name="Wu L."/>
            <person name="Ma J."/>
        </authorList>
    </citation>
    <scope>NUCLEOTIDE SEQUENCE [LARGE SCALE GENOMIC DNA]</scope>
    <source>
        <strain evidence="6">JCM 17939</strain>
    </source>
</reference>
<dbReference type="Proteomes" id="UP001501442">
    <property type="component" value="Unassembled WGS sequence"/>
</dbReference>
<organism evidence="5 6">
    <name type="scientific">Actinoallomurus vinaceus</name>
    <dbReference type="NCBI Taxonomy" id="1080074"/>
    <lineage>
        <taxon>Bacteria</taxon>
        <taxon>Bacillati</taxon>
        <taxon>Actinomycetota</taxon>
        <taxon>Actinomycetes</taxon>
        <taxon>Streptosporangiales</taxon>
        <taxon>Thermomonosporaceae</taxon>
        <taxon>Actinoallomurus</taxon>
    </lineage>
</organism>
<sequence>MNVIGTAHTTRRRTRPKSYGPEAAGRLRRIRRYAVPRWMIEQATERRLAGDWRGACAAAGVDVAFDLAGVADEHGDAIAAALEDDLNHFAPDLLRWHVPRDVMGERTTIRADHQVVLSGHGDRSTTAPYLHVATPGSPVAPQRLVLRFGRVDERDGPWAAWRVHDWTDARHLWDARRTDELRERSGGGDRAPFFEADGGPRTALPAAVPGPGDPAAHTEWVTALHDRGEIAAACVAAGIDLDATPYTTRRSYRVEPPAVLERLPVALSRLEPEIRRLADRGDGSHYQILTLHSWSGALLLEMLDGGGLRARLADQEEAVGVPVLPEACWRRLPDLDALRHGDTDPEHLHPLVRAALFPRRADPGGPIGPPDPEIPAPTRVRCRRDWHVVAFRDGVLRVPHGEDEQRRERAMEALGGTVTGCFSVVPLVRSGRGRLPKVLREQRRELFARAEHGDTPGVLRLLDAGMDPHIRDGGRRTLLHLLPLLDHEALLPRLLAAGLDIEARDDREYTPLHVAVGGGSAGLVRALLAAGARLEAVTQDKSTPLLVAVSGSAPVTVVRELLAGGARLDVTDRWGASVRDYIHLSKRRDLTFLKKELDRDHPGVGDGRWPWPFEDEEP</sequence>
<protein>
    <recommendedName>
        <fullName evidence="7">Ankyrin repeat protein</fullName>
    </recommendedName>
</protein>
<keyword evidence="1" id="KW-0677">Repeat</keyword>
<dbReference type="SMART" id="SM00248">
    <property type="entry name" value="ANK"/>
    <property type="match status" value="2"/>
</dbReference>
<feature type="repeat" description="ANK" evidence="3">
    <location>
        <begin position="540"/>
        <end position="573"/>
    </location>
</feature>
<dbReference type="PROSITE" id="PS50297">
    <property type="entry name" value="ANK_REP_REGION"/>
    <property type="match status" value="1"/>
</dbReference>
<dbReference type="PROSITE" id="PS50088">
    <property type="entry name" value="ANK_REPEAT"/>
    <property type="match status" value="2"/>
</dbReference>
<evidence type="ECO:0000256" key="4">
    <source>
        <dbReference type="SAM" id="MobiDB-lite"/>
    </source>
</evidence>
<keyword evidence="6" id="KW-1185">Reference proteome</keyword>
<dbReference type="SUPFAM" id="SSF48403">
    <property type="entry name" value="Ankyrin repeat"/>
    <property type="match status" value="1"/>
</dbReference>
<dbReference type="InterPro" id="IPR036770">
    <property type="entry name" value="Ankyrin_rpt-contain_sf"/>
</dbReference>
<feature type="repeat" description="ANK" evidence="3">
    <location>
        <begin position="507"/>
        <end position="539"/>
    </location>
</feature>
<evidence type="ECO:0000256" key="1">
    <source>
        <dbReference type="ARBA" id="ARBA00022737"/>
    </source>
</evidence>
<dbReference type="PANTHER" id="PTHR24171">
    <property type="entry name" value="ANKYRIN REPEAT DOMAIN-CONTAINING PROTEIN 39-RELATED"/>
    <property type="match status" value="1"/>
</dbReference>